<evidence type="ECO:0000313" key="1">
    <source>
        <dbReference type="EMBL" id="PWN52121.1"/>
    </source>
</evidence>
<protein>
    <submittedName>
        <fullName evidence="1">MFS general substrate transporter</fullName>
    </submittedName>
</protein>
<sequence length="680" mass="72185">MSNLNHAPPRQTEEQQPDVTLAPPRTDTVTKDHRAPSSEPCSPCSTVGQTLESRSNFVAADQPGPSSVEASSTNACSETAARSTLRLPDRDAGDDASIESHQHHRHDLLSLCEQGSQGAAGASLASVNNDGEPQLQDQTNFLPRKQIIIVFAGLSLALFIALLDQTIVSTALPTIISAFESGSDSSWLSTSYLVTSTAMTPLYGRFSDIFGRKFCLILALSLFLVGSALCSAAQSMTQLIVFRAIAGMGGGGIVTLVMVVVSDIVSLRERGKYQGLLGMVVAISNSGGPLVGGSLAQVSWRWCFIVAVPIIVVAMVAVIFLLPLKKVEGNVREKLGKADYLGSLLILVGTVLLLLGLNWGGQAYAWSSAHVVATLTLGAASLVAFGLVEWKVAKLPIVPLRLFGIGTVSAVMVQTTCSGAIFYLLLFFVPQYTQVVKGYSGVLAGVTLIPLMALQAITSTLAGLAVSKLGRYKAIIVIGFVIFSIGVGLLALLDQESGIGEVIGFLLLSGFGAGGTLQTTLVAAQNAVQRKDMAVVTSLRNFLRLLGGTLSLAVSFAILNNTVSSQVVDFLPPEVVKRVVRDPTQIRGGPLVQELTEDQRRRLMDAYVKGFRNVFYFGLGCVLVALLVMVLFVKELPLDKKDDQKRKEEGKVEGESSLPSRQGRGGSGSSSTIESRKTSR</sequence>
<dbReference type="EMBL" id="KZ819795">
    <property type="protein sequence ID" value="PWN52121.1"/>
    <property type="molecule type" value="Genomic_DNA"/>
</dbReference>
<reference evidence="1 2" key="1">
    <citation type="journal article" date="2018" name="Mol. Biol. Evol.">
        <title>Broad Genomic Sampling Reveals a Smut Pathogenic Ancestry of the Fungal Clade Ustilaginomycotina.</title>
        <authorList>
            <person name="Kijpornyongpan T."/>
            <person name="Mondo S.J."/>
            <person name="Barry K."/>
            <person name="Sandor L."/>
            <person name="Lee J."/>
            <person name="Lipzen A."/>
            <person name="Pangilinan J."/>
            <person name="LaButti K."/>
            <person name="Hainaut M."/>
            <person name="Henrissat B."/>
            <person name="Grigoriev I.V."/>
            <person name="Spatafora J.W."/>
            <person name="Aime M.C."/>
        </authorList>
    </citation>
    <scope>NUCLEOTIDE SEQUENCE [LARGE SCALE GENOMIC DNA]</scope>
    <source>
        <strain evidence="1 2">SA 807</strain>
    </source>
</reference>
<gene>
    <name evidence="1" type="ORF">IE53DRAFT_18145</name>
</gene>
<evidence type="ECO:0000313" key="2">
    <source>
        <dbReference type="Proteomes" id="UP000245626"/>
    </source>
</evidence>
<organism evidence="1 2">
    <name type="scientific">Violaceomyces palustris</name>
    <dbReference type="NCBI Taxonomy" id="1673888"/>
    <lineage>
        <taxon>Eukaryota</taxon>
        <taxon>Fungi</taxon>
        <taxon>Dikarya</taxon>
        <taxon>Basidiomycota</taxon>
        <taxon>Ustilaginomycotina</taxon>
        <taxon>Ustilaginomycetes</taxon>
        <taxon>Violaceomycetales</taxon>
        <taxon>Violaceomycetaceae</taxon>
        <taxon>Violaceomyces</taxon>
    </lineage>
</organism>
<accession>A0ACD0P246</accession>
<dbReference type="Proteomes" id="UP000245626">
    <property type="component" value="Unassembled WGS sequence"/>
</dbReference>
<keyword evidence="2" id="KW-1185">Reference proteome</keyword>
<name>A0ACD0P246_9BASI</name>
<proteinExistence type="predicted"/>